<evidence type="ECO:0000313" key="2">
    <source>
        <dbReference type="Proteomes" id="UP000186817"/>
    </source>
</evidence>
<name>A0A1Q9CBS4_SYMMI</name>
<dbReference type="EMBL" id="LSRX01001385">
    <property type="protein sequence ID" value="OLP80390.1"/>
    <property type="molecule type" value="Genomic_DNA"/>
</dbReference>
<sequence length="230" mass="24995">MRLQYGDGGDDGPMGWPLDDKVQIAPVVPCKHQHIFEEDACDADDVVSGTMANALTGMHLSFRIRRLVMKDGKELEAVVMAGRRAAPVKVTPLDTTVVFFKITPLDTTVVFFKIPEAFISQEQWKQARTNPARYAASWSASHKVVLADTWGWVAESPAKAGQQLYGTARVASKELTSLLGVSGQGGVFVDALRHAVATQVQWLAPSTGESSLAYHERGLRMGSKLGIVTQ</sequence>
<protein>
    <submittedName>
        <fullName evidence="1">Uncharacterized protein</fullName>
    </submittedName>
</protein>
<comment type="caution">
    <text evidence="1">The sequence shown here is derived from an EMBL/GenBank/DDBJ whole genome shotgun (WGS) entry which is preliminary data.</text>
</comment>
<accession>A0A1Q9CBS4</accession>
<dbReference type="Proteomes" id="UP000186817">
    <property type="component" value="Unassembled WGS sequence"/>
</dbReference>
<keyword evidence="2" id="KW-1185">Reference proteome</keyword>
<reference evidence="1 2" key="1">
    <citation type="submission" date="2016-02" db="EMBL/GenBank/DDBJ databases">
        <title>Genome analysis of coral dinoflagellate symbionts highlights evolutionary adaptations to a symbiotic lifestyle.</title>
        <authorList>
            <person name="Aranda M."/>
            <person name="Li Y."/>
            <person name="Liew Y.J."/>
            <person name="Baumgarten S."/>
            <person name="Simakov O."/>
            <person name="Wilson M."/>
            <person name="Piel J."/>
            <person name="Ashoor H."/>
            <person name="Bougouffa S."/>
            <person name="Bajic V.B."/>
            <person name="Ryu T."/>
            <person name="Ravasi T."/>
            <person name="Bayer T."/>
            <person name="Micklem G."/>
            <person name="Kim H."/>
            <person name="Bhak J."/>
            <person name="Lajeunesse T.C."/>
            <person name="Voolstra C.R."/>
        </authorList>
    </citation>
    <scope>NUCLEOTIDE SEQUENCE [LARGE SCALE GENOMIC DNA]</scope>
    <source>
        <strain evidence="1 2">CCMP2467</strain>
    </source>
</reference>
<gene>
    <name evidence="1" type="ORF">AK812_SmicGene39226</name>
</gene>
<dbReference type="AlphaFoldDB" id="A0A1Q9CBS4"/>
<evidence type="ECO:0000313" key="1">
    <source>
        <dbReference type="EMBL" id="OLP80390.1"/>
    </source>
</evidence>
<proteinExistence type="predicted"/>
<dbReference type="OrthoDB" id="448541at2759"/>
<organism evidence="1 2">
    <name type="scientific">Symbiodinium microadriaticum</name>
    <name type="common">Dinoflagellate</name>
    <name type="synonym">Zooxanthella microadriatica</name>
    <dbReference type="NCBI Taxonomy" id="2951"/>
    <lineage>
        <taxon>Eukaryota</taxon>
        <taxon>Sar</taxon>
        <taxon>Alveolata</taxon>
        <taxon>Dinophyceae</taxon>
        <taxon>Suessiales</taxon>
        <taxon>Symbiodiniaceae</taxon>
        <taxon>Symbiodinium</taxon>
    </lineage>
</organism>